<dbReference type="SUPFAM" id="SSF54534">
    <property type="entry name" value="FKBP-like"/>
    <property type="match status" value="1"/>
</dbReference>
<dbReference type="SUPFAM" id="SSF109998">
    <property type="entry name" value="Triger factor/SurA peptide-binding domain-like"/>
    <property type="match status" value="1"/>
</dbReference>
<gene>
    <name evidence="11" type="primary">prsA</name>
    <name evidence="14" type="ORF">Q4F26_02560</name>
</gene>
<feature type="region of interest" description="Disordered" evidence="12">
    <location>
        <begin position="286"/>
        <end position="321"/>
    </location>
</feature>
<evidence type="ECO:0000313" key="14">
    <source>
        <dbReference type="EMBL" id="MDO5457200.1"/>
    </source>
</evidence>
<dbReference type="Gene3D" id="3.10.50.40">
    <property type="match status" value="1"/>
</dbReference>
<comment type="caution">
    <text evidence="14">The sequence shown here is derived from an EMBL/GenBank/DDBJ whole genome shotgun (WGS) entry which is preliminary data.</text>
</comment>
<keyword evidence="10 11" id="KW-0449">Lipoprotein</keyword>
<keyword evidence="5 11" id="KW-0732">Signal</keyword>
<keyword evidence="15" id="KW-1185">Reference proteome</keyword>
<dbReference type="GO" id="GO:0006457">
    <property type="term" value="P:protein folding"/>
    <property type="evidence" value="ECO:0007669"/>
    <property type="project" value="UniProtKB-UniRule"/>
</dbReference>
<dbReference type="PROSITE" id="PS51257">
    <property type="entry name" value="PROKAR_LIPOPROTEIN"/>
    <property type="match status" value="1"/>
</dbReference>
<name>A0AA43ZRK3_9LACT</name>
<evidence type="ECO:0000256" key="11">
    <source>
        <dbReference type="HAMAP-Rule" id="MF_01145"/>
    </source>
</evidence>
<sequence>MKKILTGAVLFSALILSGCTNDQGETVASTEAGKVYSTELYEEMKSRYGAQTLQAILIEEVLEHRYGDQVTEEDVDALVQENVDSAGGEEQFEMYLAAQGQTMDTIKESTRLSLLIAEAVKEYDGVTEEELEAHYEEWTPELTTSHILVEDEEEAEEIIAQLNDGADFTEMVQEHSTDTGSVQNDGRVTFAPGSDTVVKEYEDAAMALEEGEYTEEPVESAFGYHIIYMNEKPEKGTYEEEKEQIEKDYVESLMTDQETIQEAIKMVAEESNIIIEDEELTAALTGILGTESNSEESDSDESVEEEPTEEETAEQEESSAE</sequence>
<organism evidence="14 15">
    <name type="scientific">Atopococcus tabaci</name>
    <dbReference type="NCBI Taxonomy" id="269774"/>
    <lineage>
        <taxon>Bacteria</taxon>
        <taxon>Bacillati</taxon>
        <taxon>Bacillota</taxon>
        <taxon>Bacilli</taxon>
        <taxon>Lactobacillales</taxon>
        <taxon>Carnobacteriaceae</taxon>
        <taxon>Atopococcus</taxon>
    </lineage>
</organism>
<dbReference type="InterPro" id="IPR000297">
    <property type="entry name" value="PPIase_PpiC"/>
</dbReference>
<keyword evidence="4 11" id="KW-1003">Cell membrane</keyword>
<accession>A0AA43ZRK3</accession>
<comment type="function">
    <text evidence="11">Plays a major role in protein secretion by helping the post-translocational extracellular folding of several secreted proteins.</text>
</comment>
<dbReference type="InterPro" id="IPR046357">
    <property type="entry name" value="PPIase_dom_sf"/>
</dbReference>
<evidence type="ECO:0000256" key="7">
    <source>
        <dbReference type="ARBA" id="ARBA00023136"/>
    </source>
</evidence>
<feature type="domain" description="PpiC" evidence="13">
    <location>
        <begin position="139"/>
        <end position="231"/>
    </location>
</feature>
<dbReference type="PROSITE" id="PS50198">
    <property type="entry name" value="PPIC_PPIASE_2"/>
    <property type="match status" value="1"/>
</dbReference>
<evidence type="ECO:0000256" key="1">
    <source>
        <dbReference type="ARBA" id="ARBA00000971"/>
    </source>
</evidence>
<dbReference type="EC" id="5.2.1.8" evidence="11"/>
<dbReference type="InterPro" id="IPR023059">
    <property type="entry name" value="Foldase_PrsA"/>
</dbReference>
<dbReference type="PANTHER" id="PTHR47245">
    <property type="entry name" value="PEPTIDYLPROLYL ISOMERASE"/>
    <property type="match status" value="1"/>
</dbReference>
<keyword evidence="7 11" id="KW-0472">Membrane</keyword>
<evidence type="ECO:0000256" key="8">
    <source>
        <dbReference type="ARBA" id="ARBA00023139"/>
    </source>
</evidence>
<evidence type="ECO:0000256" key="9">
    <source>
        <dbReference type="ARBA" id="ARBA00023235"/>
    </source>
</evidence>
<feature type="compositionally biased region" description="Acidic residues" evidence="12">
    <location>
        <begin position="293"/>
        <end position="321"/>
    </location>
</feature>
<evidence type="ECO:0000259" key="13">
    <source>
        <dbReference type="PROSITE" id="PS50198"/>
    </source>
</evidence>
<comment type="catalytic activity">
    <reaction evidence="1 11">
        <text>[protein]-peptidylproline (omega=180) = [protein]-peptidylproline (omega=0)</text>
        <dbReference type="Rhea" id="RHEA:16237"/>
        <dbReference type="Rhea" id="RHEA-COMP:10747"/>
        <dbReference type="Rhea" id="RHEA-COMP:10748"/>
        <dbReference type="ChEBI" id="CHEBI:83833"/>
        <dbReference type="ChEBI" id="CHEBI:83834"/>
        <dbReference type="EC" id="5.2.1.8"/>
    </reaction>
</comment>
<dbReference type="GO" id="GO:0003755">
    <property type="term" value="F:peptidyl-prolyl cis-trans isomerase activity"/>
    <property type="evidence" value="ECO:0007669"/>
    <property type="project" value="UniProtKB-UniRule"/>
</dbReference>
<evidence type="ECO:0000256" key="12">
    <source>
        <dbReference type="SAM" id="MobiDB-lite"/>
    </source>
</evidence>
<comment type="similarity">
    <text evidence="3 11">Belongs to the PrsA family.</text>
</comment>
<dbReference type="InterPro" id="IPR050245">
    <property type="entry name" value="PrsA_foldase"/>
</dbReference>
<protein>
    <recommendedName>
        <fullName evidence="11">Foldase protein PrsA</fullName>
        <ecNumber evidence="11">5.2.1.8</ecNumber>
    </recommendedName>
</protein>
<dbReference type="EMBL" id="JAUNQW010000007">
    <property type="protein sequence ID" value="MDO5457200.1"/>
    <property type="molecule type" value="Genomic_DNA"/>
</dbReference>
<dbReference type="HAMAP" id="MF_01145">
    <property type="entry name" value="Foldase_PrsA"/>
    <property type="match status" value="1"/>
</dbReference>
<dbReference type="InterPro" id="IPR027304">
    <property type="entry name" value="Trigger_fact/SurA_dom_sf"/>
</dbReference>
<evidence type="ECO:0000256" key="10">
    <source>
        <dbReference type="ARBA" id="ARBA00023288"/>
    </source>
</evidence>
<dbReference type="PANTHER" id="PTHR47245:SF1">
    <property type="entry name" value="FOLDASE PROTEIN PRSA"/>
    <property type="match status" value="1"/>
</dbReference>
<evidence type="ECO:0000256" key="2">
    <source>
        <dbReference type="ARBA" id="ARBA00004193"/>
    </source>
</evidence>
<keyword evidence="6 11" id="KW-0697">Rotamase</keyword>
<reference evidence="14" key="1">
    <citation type="submission" date="2023-07" db="EMBL/GenBank/DDBJ databases">
        <title>Between Cages and Wild: Unraveling the Impact of Captivity on Animal Microbiomes and Antimicrobial Resistance.</title>
        <authorList>
            <person name="Schmartz G.P."/>
            <person name="Rehner J."/>
            <person name="Schuff M.J."/>
            <person name="Becker S.L."/>
            <person name="Kravczyk M."/>
            <person name="Gurevich A."/>
            <person name="Francke R."/>
            <person name="Mueller R."/>
            <person name="Keller V."/>
            <person name="Keller A."/>
        </authorList>
    </citation>
    <scope>NUCLEOTIDE SEQUENCE</scope>
    <source>
        <strain evidence="14">S39M_St_73</strain>
    </source>
</reference>
<dbReference type="Pfam" id="PF00639">
    <property type="entry name" value="Rotamase"/>
    <property type="match status" value="1"/>
</dbReference>
<evidence type="ECO:0000313" key="15">
    <source>
        <dbReference type="Proteomes" id="UP001171751"/>
    </source>
</evidence>
<evidence type="ECO:0000256" key="6">
    <source>
        <dbReference type="ARBA" id="ARBA00023110"/>
    </source>
</evidence>
<dbReference type="AlphaFoldDB" id="A0AA43ZRK3"/>
<dbReference type="Proteomes" id="UP001171751">
    <property type="component" value="Unassembled WGS sequence"/>
</dbReference>
<evidence type="ECO:0000256" key="4">
    <source>
        <dbReference type="ARBA" id="ARBA00022475"/>
    </source>
</evidence>
<comment type="subcellular location">
    <subcellularLocation>
        <location evidence="2 11">Cell membrane</location>
        <topology evidence="2 11">Lipid-anchor</topology>
    </subcellularLocation>
</comment>
<evidence type="ECO:0000256" key="3">
    <source>
        <dbReference type="ARBA" id="ARBA00006071"/>
    </source>
</evidence>
<proteinExistence type="inferred from homology"/>
<keyword evidence="9 11" id="KW-0413">Isomerase</keyword>
<evidence type="ECO:0000256" key="5">
    <source>
        <dbReference type="ARBA" id="ARBA00022729"/>
    </source>
</evidence>
<dbReference type="GO" id="GO:0005886">
    <property type="term" value="C:plasma membrane"/>
    <property type="evidence" value="ECO:0007669"/>
    <property type="project" value="UniProtKB-SubCell"/>
</dbReference>
<keyword evidence="8 11" id="KW-0564">Palmitate</keyword>